<organism evidence="2 3">
    <name type="scientific">Streptomyces capitiformicae</name>
    <dbReference type="NCBI Taxonomy" id="2014920"/>
    <lineage>
        <taxon>Bacteria</taxon>
        <taxon>Bacillati</taxon>
        <taxon>Actinomycetota</taxon>
        <taxon>Actinomycetes</taxon>
        <taxon>Kitasatosporales</taxon>
        <taxon>Streptomycetaceae</taxon>
        <taxon>Streptomyces</taxon>
    </lineage>
</organism>
<dbReference type="EMBL" id="BNAT01000057">
    <property type="protein sequence ID" value="GHE63606.1"/>
    <property type="molecule type" value="Genomic_DNA"/>
</dbReference>
<comment type="caution">
    <text evidence="2">The sequence shown here is derived from an EMBL/GenBank/DDBJ whole genome shotgun (WGS) entry which is preliminary data.</text>
</comment>
<evidence type="ECO:0000259" key="1">
    <source>
        <dbReference type="Pfam" id="PF05598"/>
    </source>
</evidence>
<keyword evidence="3" id="KW-1185">Reference proteome</keyword>
<protein>
    <recommendedName>
        <fullName evidence="1">Transposase InsH N-terminal domain-containing protein</fullName>
    </recommendedName>
</protein>
<gene>
    <name evidence="2" type="ORF">GCM10017771_87010</name>
</gene>
<dbReference type="AlphaFoldDB" id="A0A918ZRG6"/>
<name>A0A918ZRG6_9ACTN</name>
<reference evidence="2" key="1">
    <citation type="journal article" date="2014" name="Int. J. Syst. Evol. Microbiol.">
        <title>Complete genome sequence of Corynebacterium casei LMG S-19264T (=DSM 44701T), isolated from a smear-ripened cheese.</title>
        <authorList>
            <consortium name="US DOE Joint Genome Institute (JGI-PGF)"/>
            <person name="Walter F."/>
            <person name="Albersmeier A."/>
            <person name="Kalinowski J."/>
            <person name="Ruckert C."/>
        </authorList>
    </citation>
    <scope>NUCLEOTIDE SEQUENCE</scope>
    <source>
        <strain evidence="2">CGMCC 4.7403</strain>
    </source>
</reference>
<feature type="domain" description="Transposase InsH N-terminal" evidence="1">
    <location>
        <begin position="4"/>
        <end position="84"/>
    </location>
</feature>
<sequence length="84" mass="9339">MCPKGSLAIRIRDQLGVLFTDEEFPDLFPVRGRPAWSPGRLVLVSVLQFAGGLPDRLRGRMDGKYALNLELTDPGFDFSVLGEF</sequence>
<reference evidence="2" key="2">
    <citation type="submission" date="2020-09" db="EMBL/GenBank/DDBJ databases">
        <authorList>
            <person name="Sun Q."/>
            <person name="Zhou Y."/>
        </authorList>
    </citation>
    <scope>NUCLEOTIDE SEQUENCE</scope>
    <source>
        <strain evidence="2">CGMCC 4.7403</strain>
    </source>
</reference>
<accession>A0A918ZRG6</accession>
<evidence type="ECO:0000313" key="3">
    <source>
        <dbReference type="Proteomes" id="UP000603227"/>
    </source>
</evidence>
<dbReference type="InterPro" id="IPR008490">
    <property type="entry name" value="Transposase_InsH_N"/>
</dbReference>
<dbReference type="Pfam" id="PF05598">
    <property type="entry name" value="DUF772"/>
    <property type="match status" value="1"/>
</dbReference>
<dbReference type="Proteomes" id="UP000603227">
    <property type="component" value="Unassembled WGS sequence"/>
</dbReference>
<evidence type="ECO:0000313" key="2">
    <source>
        <dbReference type="EMBL" id="GHE63606.1"/>
    </source>
</evidence>
<proteinExistence type="predicted"/>